<protein>
    <submittedName>
        <fullName evidence="2">Uncharacterized protein</fullName>
    </submittedName>
</protein>
<keyword evidence="3" id="KW-1185">Reference proteome</keyword>
<dbReference type="OrthoDB" id="5308060at2759"/>
<feature type="compositionally biased region" description="Basic and acidic residues" evidence="1">
    <location>
        <begin position="669"/>
        <end position="680"/>
    </location>
</feature>
<reference evidence="2" key="1">
    <citation type="submission" date="2021-03" db="EMBL/GenBank/DDBJ databases">
        <title>Draft genome sequence of rust myrtle Austropuccinia psidii MF-1, a brazilian biotype.</title>
        <authorList>
            <person name="Quecine M.C."/>
            <person name="Pachon D.M.R."/>
            <person name="Bonatelli M.L."/>
            <person name="Correr F.H."/>
            <person name="Franceschini L.M."/>
            <person name="Leite T.F."/>
            <person name="Margarido G.R.A."/>
            <person name="Almeida C.A."/>
            <person name="Ferrarezi J.A."/>
            <person name="Labate C.A."/>
        </authorList>
    </citation>
    <scope>NUCLEOTIDE SEQUENCE</scope>
    <source>
        <strain evidence="2">MF-1</strain>
    </source>
</reference>
<proteinExistence type="predicted"/>
<accession>A0A9Q3EHR8</accession>
<comment type="caution">
    <text evidence="2">The sequence shown here is derived from an EMBL/GenBank/DDBJ whole genome shotgun (WGS) entry which is preliminary data.</text>
</comment>
<dbReference type="Proteomes" id="UP000765509">
    <property type="component" value="Unassembled WGS sequence"/>
</dbReference>
<feature type="region of interest" description="Disordered" evidence="1">
    <location>
        <begin position="622"/>
        <end position="680"/>
    </location>
</feature>
<gene>
    <name evidence="2" type="ORF">O181_061234</name>
</gene>
<dbReference type="AlphaFoldDB" id="A0A9Q3EHR8"/>
<evidence type="ECO:0000313" key="3">
    <source>
        <dbReference type="Proteomes" id="UP000765509"/>
    </source>
</evidence>
<feature type="compositionally biased region" description="Polar residues" evidence="1">
    <location>
        <begin position="622"/>
        <end position="651"/>
    </location>
</feature>
<name>A0A9Q3EHR8_9BASI</name>
<sequence length="680" mass="75562">MSSSNSSSSSSDQSVWDLLEAIEAKLLDSIHQTSNVVWPKVVESSNDLIEKMDYLLHLIVDHSTQIKDNYLKNNHGDLLSSILSSNNPFHSKNLTHQNQNQALDLNSNQANLIFSSNKNLNLHSSFLKNLLKPRNLLITITFILTSRWTLNCLISSKHYHQFIQLHPNLRRSLPDFLKPKSKLSKLINRPRYSSGGSTRLEAIIILGADPGSAGYQIAIHLAQLGFIVIASVSKIEHVSILELEGLGWIKVLVLDPSTSQTRLFNRSLAASLSLRFPLNSVGDVFVSNINQPSLVGMINCLPICFADDLKPVECIDFEDELMSKINKIAGTSLEVVKVVLPMIRNSLEKFQSQDGLILTLFPTKTTSVSLPYISTSLIANQTLENLMTTLRREIMISNSNQKSLIRIINEKIGLFRPSTHFSPTPIHSPRPPTLPVHLHSIYAPSLSRRVAFLSLPTTNLPILSTNGSPLSHLICRVQTILQSPGITSGSAISIGNEVWKYSLIRSLVPNRAVEAWLKLVERMNGWVRQKVVSEVDLESQENLERVIGKRNFSTQSHWKANVFSGQMTTLEQTAFKEELATDSSEITPDVTSLETGSCIDKGEEQMQESFVGSEIDWKENQDGNGQIQGNSSIDQEATQNGDVTLTDQEASQPFDATMTQEVPQSPRTEALDKQAEESVV</sequence>
<feature type="compositionally biased region" description="Polar residues" evidence="1">
    <location>
        <begin position="657"/>
        <end position="667"/>
    </location>
</feature>
<evidence type="ECO:0000256" key="1">
    <source>
        <dbReference type="SAM" id="MobiDB-lite"/>
    </source>
</evidence>
<dbReference type="EMBL" id="AVOT02028885">
    <property type="protein sequence ID" value="MBW0521519.1"/>
    <property type="molecule type" value="Genomic_DNA"/>
</dbReference>
<evidence type="ECO:0000313" key="2">
    <source>
        <dbReference type="EMBL" id="MBW0521519.1"/>
    </source>
</evidence>
<organism evidence="2 3">
    <name type="scientific">Austropuccinia psidii MF-1</name>
    <dbReference type="NCBI Taxonomy" id="1389203"/>
    <lineage>
        <taxon>Eukaryota</taxon>
        <taxon>Fungi</taxon>
        <taxon>Dikarya</taxon>
        <taxon>Basidiomycota</taxon>
        <taxon>Pucciniomycotina</taxon>
        <taxon>Pucciniomycetes</taxon>
        <taxon>Pucciniales</taxon>
        <taxon>Sphaerophragmiaceae</taxon>
        <taxon>Austropuccinia</taxon>
    </lineage>
</organism>